<feature type="compositionally biased region" description="Low complexity" evidence="5">
    <location>
        <begin position="281"/>
        <end position="296"/>
    </location>
</feature>
<dbReference type="Gene3D" id="1.20.1250.20">
    <property type="entry name" value="MFS general substrate transporter like domains"/>
    <property type="match status" value="1"/>
</dbReference>
<feature type="transmembrane region" description="Helical" evidence="6">
    <location>
        <begin position="124"/>
        <end position="143"/>
    </location>
</feature>
<feature type="region of interest" description="Disordered" evidence="5">
    <location>
        <begin position="248"/>
        <end position="297"/>
    </location>
</feature>
<evidence type="ECO:0000256" key="3">
    <source>
        <dbReference type="ARBA" id="ARBA00022989"/>
    </source>
</evidence>
<reference evidence="8" key="1">
    <citation type="journal article" date="2023" name="Mol. Phylogenet. Evol.">
        <title>Genome-scale phylogeny and comparative genomics of the fungal order Sordariales.</title>
        <authorList>
            <person name="Hensen N."/>
            <person name="Bonometti L."/>
            <person name="Westerberg I."/>
            <person name="Brannstrom I.O."/>
            <person name="Guillou S."/>
            <person name="Cros-Aarteil S."/>
            <person name="Calhoun S."/>
            <person name="Haridas S."/>
            <person name="Kuo A."/>
            <person name="Mondo S."/>
            <person name="Pangilinan J."/>
            <person name="Riley R."/>
            <person name="LaButti K."/>
            <person name="Andreopoulos B."/>
            <person name="Lipzen A."/>
            <person name="Chen C."/>
            <person name="Yan M."/>
            <person name="Daum C."/>
            <person name="Ng V."/>
            <person name="Clum A."/>
            <person name="Steindorff A."/>
            <person name="Ohm R.A."/>
            <person name="Martin F."/>
            <person name="Silar P."/>
            <person name="Natvig D.O."/>
            <person name="Lalanne C."/>
            <person name="Gautier V."/>
            <person name="Ament-Velasquez S.L."/>
            <person name="Kruys A."/>
            <person name="Hutchinson M.I."/>
            <person name="Powell A.J."/>
            <person name="Barry K."/>
            <person name="Miller A.N."/>
            <person name="Grigoriev I.V."/>
            <person name="Debuchy R."/>
            <person name="Gladieux P."/>
            <person name="Hiltunen Thoren M."/>
            <person name="Johannesson H."/>
        </authorList>
    </citation>
    <scope>NUCLEOTIDE SEQUENCE</scope>
    <source>
        <strain evidence="8">PSN324</strain>
    </source>
</reference>
<keyword evidence="4 6" id="KW-0472">Membrane</keyword>
<evidence type="ECO:0000256" key="2">
    <source>
        <dbReference type="ARBA" id="ARBA00022692"/>
    </source>
</evidence>
<feature type="transmembrane region" description="Helical" evidence="6">
    <location>
        <begin position="183"/>
        <end position="206"/>
    </location>
</feature>
<feature type="transmembrane region" description="Helical" evidence="6">
    <location>
        <begin position="506"/>
        <end position="532"/>
    </location>
</feature>
<dbReference type="PROSITE" id="PS50850">
    <property type="entry name" value="MFS"/>
    <property type="match status" value="1"/>
</dbReference>
<dbReference type="PANTHER" id="PTHR23502:SF160">
    <property type="entry name" value="MAJOR FACILITATOR SUPERFAMILY (MFS) PROFILE DOMAIN-CONTAINING PROTEIN-RELATED"/>
    <property type="match status" value="1"/>
</dbReference>
<reference evidence="8" key="2">
    <citation type="submission" date="2023-06" db="EMBL/GenBank/DDBJ databases">
        <authorList>
            <consortium name="Lawrence Berkeley National Laboratory"/>
            <person name="Mondo S.J."/>
            <person name="Hensen N."/>
            <person name="Bonometti L."/>
            <person name="Westerberg I."/>
            <person name="Brannstrom I.O."/>
            <person name="Guillou S."/>
            <person name="Cros-Aarteil S."/>
            <person name="Calhoun S."/>
            <person name="Haridas S."/>
            <person name="Kuo A."/>
            <person name="Pangilinan J."/>
            <person name="Riley R."/>
            <person name="Labutti K."/>
            <person name="Andreopoulos B."/>
            <person name="Lipzen A."/>
            <person name="Chen C."/>
            <person name="Yanf M."/>
            <person name="Daum C."/>
            <person name="Ng V."/>
            <person name="Clum A."/>
            <person name="Steindorff A."/>
            <person name="Ohm R."/>
            <person name="Martin F."/>
            <person name="Silar P."/>
            <person name="Natvig D."/>
            <person name="Lalanne C."/>
            <person name="Gautier V."/>
            <person name="Ament-Velasquez S.L."/>
            <person name="Kruys A."/>
            <person name="Hutchinson M.I."/>
            <person name="Powell A.J."/>
            <person name="Barry K."/>
            <person name="Miller A.N."/>
            <person name="Grigoriev I.V."/>
            <person name="Debuchy R."/>
            <person name="Gladieux P."/>
            <person name="Thoren M.H."/>
            <person name="Johannesson H."/>
        </authorList>
    </citation>
    <scope>NUCLEOTIDE SEQUENCE</scope>
    <source>
        <strain evidence="8">PSN324</strain>
    </source>
</reference>
<dbReference type="AlphaFoldDB" id="A0AAV9HUA7"/>
<comment type="subcellular location">
    <subcellularLocation>
        <location evidence="1">Membrane</location>
        <topology evidence="1">Multi-pass membrane protein</topology>
    </subcellularLocation>
</comment>
<feature type="compositionally biased region" description="Basic and acidic residues" evidence="5">
    <location>
        <begin position="260"/>
        <end position="272"/>
    </location>
</feature>
<dbReference type="InterPro" id="IPR020846">
    <property type="entry name" value="MFS_dom"/>
</dbReference>
<dbReference type="SUPFAM" id="SSF103473">
    <property type="entry name" value="MFS general substrate transporter"/>
    <property type="match status" value="1"/>
</dbReference>
<sequence>MAIRHDYHSHAHEEDVPGTVNLTAQEGEETHYGQALFPVPSADPNDPLQWTKFKKHMIMGITCAFSFLGISALLGPSVYIGPWAAEFNVDPNTAAGLVNYPNLIFGFGSVVLVPLYRRYGRRPVMLFSLTAYAAGIIGASQATTYSGLMAARLVHAFGSGVCEALPVQLVNDIFFLHERGKKIGWYTIALCLGATGPMFCGFMLQGGLSWNLFFYVEFAFAVALLILAFFFVEETLYFRKLTPSDHVRPKVSSEEGGGGGERRISNSNRDLEITTSSSEKPVPITEVESSSSSTSIAPPRKTFLQQLSFFPAEFDYESHFWTMPLRALTHLLVPSTLWVITTYGIFIGLCGFSFNFVFPLKIVAPPYNWSPNNSGLHALATLVGFACALPLLPASDRLAARLTKRNGGIREAEMRLGVLIPALIAAPAGQILFGYAAERDLHWICYFLAIGLTQWAGYFYFTLTLAYAMDSHNASLSEMLIIMNVGKQAISYGFSGELLNWISRHGYVTIIVGAFAPILVVNNLMVFVFMIWGKRIRVRIHGSWLARLHGQSVVEGEGH</sequence>
<protein>
    <submittedName>
        <fullName evidence="8">Major facilitator superfamily domain-containing protein</fullName>
    </submittedName>
</protein>
<organism evidence="8 9">
    <name type="scientific">Cladorrhinum samala</name>
    <dbReference type="NCBI Taxonomy" id="585594"/>
    <lineage>
        <taxon>Eukaryota</taxon>
        <taxon>Fungi</taxon>
        <taxon>Dikarya</taxon>
        <taxon>Ascomycota</taxon>
        <taxon>Pezizomycotina</taxon>
        <taxon>Sordariomycetes</taxon>
        <taxon>Sordariomycetidae</taxon>
        <taxon>Sordariales</taxon>
        <taxon>Podosporaceae</taxon>
        <taxon>Cladorrhinum</taxon>
    </lineage>
</organism>
<evidence type="ECO:0000256" key="6">
    <source>
        <dbReference type="SAM" id="Phobius"/>
    </source>
</evidence>
<evidence type="ECO:0000313" key="8">
    <source>
        <dbReference type="EMBL" id="KAK4464404.1"/>
    </source>
</evidence>
<dbReference type="InterPro" id="IPR036259">
    <property type="entry name" value="MFS_trans_sf"/>
</dbReference>
<dbReference type="GO" id="GO:0022857">
    <property type="term" value="F:transmembrane transporter activity"/>
    <property type="evidence" value="ECO:0007669"/>
    <property type="project" value="InterPro"/>
</dbReference>
<feature type="transmembrane region" description="Helical" evidence="6">
    <location>
        <begin position="441"/>
        <end position="463"/>
    </location>
</feature>
<evidence type="ECO:0000256" key="4">
    <source>
        <dbReference type="ARBA" id="ARBA00023136"/>
    </source>
</evidence>
<dbReference type="InterPro" id="IPR011701">
    <property type="entry name" value="MFS"/>
</dbReference>
<dbReference type="PANTHER" id="PTHR23502">
    <property type="entry name" value="MAJOR FACILITATOR SUPERFAMILY"/>
    <property type="match status" value="1"/>
</dbReference>
<dbReference type="EMBL" id="MU864948">
    <property type="protein sequence ID" value="KAK4464404.1"/>
    <property type="molecule type" value="Genomic_DNA"/>
</dbReference>
<name>A0AAV9HUA7_9PEZI</name>
<feature type="domain" description="Major facilitator superfamily (MFS) profile" evidence="7">
    <location>
        <begin position="57"/>
        <end position="534"/>
    </location>
</feature>
<keyword evidence="2 6" id="KW-0812">Transmembrane</keyword>
<keyword evidence="3 6" id="KW-1133">Transmembrane helix</keyword>
<evidence type="ECO:0000313" key="9">
    <source>
        <dbReference type="Proteomes" id="UP001321749"/>
    </source>
</evidence>
<accession>A0AAV9HUA7</accession>
<dbReference type="Pfam" id="PF07690">
    <property type="entry name" value="MFS_1"/>
    <property type="match status" value="1"/>
</dbReference>
<feature type="transmembrane region" description="Helical" evidence="6">
    <location>
        <begin position="149"/>
        <end position="171"/>
    </location>
</feature>
<gene>
    <name evidence="8" type="ORF">QBC42DRAFT_304078</name>
</gene>
<evidence type="ECO:0000259" key="7">
    <source>
        <dbReference type="PROSITE" id="PS50850"/>
    </source>
</evidence>
<keyword evidence="9" id="KW-1185">Reference proteome</keyword>
<feature type="transmembrane region" description="Helical" evidence="6">
    <location>
        <begin position="100"/>
        <end position="117"/>
    </location>
</feature>
<comment type="caution">
    <text evidence="8">The sequence shown here is derived from an EMBL/GenBank/DDBJ whole genome shotgun (WGS) entry which is preliminary data.</text>
</comment>
<feature type="transmembrane region" description="Helical" evidence="6">
    <location>
        <begin position="212"/>
        <end position="232"/>
    </location>
</feature>
<evidence type="ECO:0000256" key="5">
    <source>
        <dbReference type="SAM" id="MobiDB-lite"/>
    </source>
</evidence>
<evidence type="ECO:0000256" key="1">
    <source>
        <dbReference type="ARBA" id="ARBA00004141"/>
    </source>
</evidence>
<dbReference type="Proteomes" id="UP001321749">
    <property type="component" value="Unassembled WGS sequence"/>
</dbReference>
<feature type="transmembrane region" description="Helical" evidence="6">
    <location>
        <begin position="331"/>
        <end position="354"/>
    </location>
</feature>
<dbReference type="GO" id="GO:0005886">
    <property type="term" value="C:plasma membrane"/>
    <property type="evidence" value="ECO:0007669"/>
    <property type="project" value="TreeGrafter"/>
</dbReference>
<feature type="transmembrane region" description="Helical" evidence="6">
    <location>
        <begin position="416"/>
        <end position="435"/>
    </location>
</feature>
<feature type="transmembrane region" description="Helical" evidence="6">
    <location>
        <begin position="374"/>
        <end position="395"/>
    </location>
</feature>
<feature type="transmembrane region" description="Helical" evidence="6">
    <location>
        <begin position="58"/>
        <end position="80"/>
    </location>
</feature>
<proteinExistence type="predicted"/>